<evidence type="ECO:0000313" key="9">
    <source>
        <dbReference type="EMBL" id="PRY77498.1"/>
    </source>
</evidence>
<dbReference type="AlphaFoldDB" id="A0A2T0VYR2"/>
<feature type="domain" description="Flagellar basal-body/hook protein C-terminal" evidence="8">
    <location>
        <begin position="98"/>
        <end position="141"/>
    </location>
</feature>
<dbReference type="Pfam" id="PF00460">
    <property type="entry name" value="Flg_bb_rod"/>
    <property type="match status" value="1"/>
</dbReference>
<dbReference type="InterPro" id="IPR006299">
    <property type="entry name" value="FlgC"/>
</dbReference>
<evidence type="ECO:0000256" key="2">
    <source>
        <dbReference type="ARBA" id="ARBA00009677"/>
    </source>
</evidence>
<dbReference type="GO" id="GO:0030694">
    <property type="term" value="C:bacterial-type flagellum basal body, rod"/>
    <property type="evidence" value="ECO:0007669"/>
    <property type="project" value="UniProtKB-UniRule"/>
</dbReference>
<dbReference type="PANTHER" id="PTHR30435">
    <property type="entry name" value="FLAGELLAR PROTEIN"/>
    <property type="match status" value="1"/>
</dbReference>
<keyword evidence="9" id="KW-0969">Cilium</keyword>
<protein>
    <recommendedName>
        <fullName evidence="3 6">Flagellar basal-body rod protein FlgC</fullName>
    </recommendedName>
</protein>
<dbReference type="InterPro" id="IPR019776">
    <property type="entry name" value="Flagellar_basal_body_rod_CS"/>
</dbReference>
<proteinExistence type="inferred from homology"/>
<dbReference type="InterPro" id="IPR010930">
    <property type="entry name" value="Flg_bb/hook_C_dom"/>
</dbReference>
<keyword evidence="4 6" id="KW-0975">Bacterial flagellum</keyword>
<feature type="domain" description="Flagellar basal body rod protein N-terminal" evidence="7">
    <location>
        <begin position="7"/>
        <end position="35"/>
    </location>
</feature>
<organism evidence="9 10">
    <name type="scientific">Alkalibacterium olivapovliticus</name>
    <dbReference type="NCBI Taxonomy" id="99907"/>
    <lineage>
        <taxon>Bacteria</taxon>
        <taxon>Bacillati</taxon>
        <taxon>Bacillota</taxon>
        <taxon>Bacilli</taxon>
        <taxon>Lactobacillales</taxon>
        <taxon>Carnobacteriaceae</taxon>
        <taxon>Alkalibacterium</taxon>
    </lineage>
</organism>
<dbReference type="PANTHER" id="PTHR30435:SF2">
    <property type="entry name" value="FLAGELLAR BASAL-BODY ROD PROTEIN FLGC"/>
    <property type="match status" value="1"/>
</dbReference>
<dbReference type="NCBIfam" id="TIGR01395">
    <property type="entry name" value="FlgC"/>
    <property type="match status" value="1"/>
</dbReference>
<sequence length="146" mass="16287">MSIFHSMQINASGLSLERFKLDTISTNIANVNTTRTEDGEGPYIKQRVEFEENFKQVNSAFTDDTVVKSAGVQITGVDADEDNVRIVFEPNHPDADEEGYVVYPNVDMADEMVEMMTAIRTYDANVTAINSSKDMLKRALEIGRQG</sequence>
<dbReference type="GO" id="GO:0071978">
    <property type="term" value="P:bacterial-type flagellum-dependent swarming motility"/>
    <property type="evidence" value="ECO:0007669"/>
    <property type="project" value="TreeGrafter"/>
</dbReference>
<evidence type="ECO:0000256" key="6">
    <source>
        <dbReference type="RuleBase" id="RU362062"/>
    </source>
</evidence>
<evidence type="ECO:0000256" key="1">
    <source>
        <dbReference type="ARBA" id="ARBA00004117"/>
    </source>
</evidence>
<name>A0A2T0VYR2_9LACT</name>
<dbReference type="Pfam" id="PF06429">
    <property type="entry name" value="Flg_bbr_C"/>
    <property type="match status" value="1"/>
</dbReference>
<evidence type="ECO:0000259" key="7">
    <source>
        <dbReference type="Pfam" id="PF00460"/>
    </source>
</evidence>
<dbReference type="OrthoDB" id="9794148at2"/>
<evidence type="ECO:0000259" key="8">
    <source>
        <dbReference type="Pfam" id="PF06429"/>
    </source>
</evidence>
<comment type="subunit">
    <text evidence="5 6">The basal body constitutes a major portion of the flagellar organelle and consists of four rings (L,P,S, and M) mounted on a central rod. The rod consists of about 26 subunits of FlgG in the distal portion, and FlgB, FlgC and FlgF are thought to build up the proximal portion of the rod with about 6 subunits each.</text>
</comment>
<keyword evidence="10" id="KW-1185">Reference proteome</keyword>
<evidence type="ECO:0000313" key="10">
    <source>
        <dbReference type="Proteomes" id="UP000238205"/>
    </source>
</evidence>
<dbReference type="RefSeq" id="WP_106195633.1">
    <property type="nucleotide sequence ID" value="NZ_PVTO01000028.1"/>
</dbReference>
<evidence type="ECO:0000256" key="3">
    <source>
        <dbReference type="ARBA" id="ARBA00017941"/>
    </source>
</evidence>
<keyword evidence="9" id="KW-0966">Cell projection</keyword>
<comment type="subcellular location">
    <subcellularLocation>
        <location evidence="1 6">Bacterial flagellum basal body</location>
    </subcellularLocation>
</comment>
<dbReference type="Proteomes" id="UP000238205">
    <property type="component" value="Unassembled WGS sequence"/>
</dbReference>
<dbReference type="InterPro" id="IPR001444">
    <property type="entry name" value="Flag_bb_rod_N"/>
</dbReference>
<dbReference type="EMBL" id="PVTO01000028">
    <property type="protein sequence ID" value="PRY77498.1"/>
    <property type="molecule type" value="Genomic_DNA"/>
</dbReference>
<evidence type="ECO:0000256" key="5">
    <source>
        <dbReference type="ARBA" id="ARBA00025933"/>
    </source>
</evidence>
<accession>A0A2T0VYR2</accession>
<reference evidence="9 10" key="1">
    <citation type="submission" date="2018-03" db="EMBL/GenBank/DDBJ databases">
        <title>Genomic Encyclopedia of Archaeal and Bacterial Type Strains, Phase II (KMG-II): from individual species to whole genera.</title>
        <authorList>
            <person name="Goeker M."/>
        </authorList>
    </citation>
    <scope>NUCLEOTIDE SEQUENCE [LARGE SCALE GENOMIC DNA]</scope>
    <source>
        <strain evidence="9 10">DSM 13175</strain>
    </source>
</reference>
<dbReference type="PROSITE" id="PS00588">
    <property type="entry name" value="FLAGELLA_BB_ROD"/>
    <property type="match status" value="1"/>
</dbReference>
<comment type="caution">
    <text evidence="9">The sequence shown here is derived from an EMBL/GenBank/DDBJ whole genome shotgun (WGS) entry which is preliminary data.</text>
</comment>
<keyword evidence="9" id="KW-0282">Flagellum</keyword>
<gene>
    <name evidence="9" type="ORF">CLV38_12811</name>
</gene>
<evidence type="ECO:0000256" key="4">
    <source>
        <dbReference type="ARBA" id="ARBA00023143"/>
    </source>
</evidence>
<comment type="similarity">
    <text evidence="2">Belongs to the flagella basal body rod proteins family.</text>
</comment>